<dbReference type="GO" id="GO:0000976">
    <property type="term" value="F:transcription cis-regulatory region binding"/>
    <property type="evidence" value="ECO:0007669"/>
    <property type="project" value="TreeGrafter"/>
</dbReference>
<dbReference type="PANTHER" id="PTHR30146">
    <property type="entry name" value="LACI-RELATED TRANSCRIPTIONAL REPRESSOR"/>
    <property type="match status" value="1"/>
</dbReference>
<evidence type="ECO:0000313" key="5">
    <source>
        <dbReference type="EMBL" id="OKL42380.1"/>
    </source>
</evidence>
<dbReference type="STRING" id="197461.A3843_00285"/>
<keyword evidence="1" id="KW-0805">Transcription regulation</keyword>
<evidence type="ECO:0000256" key="3">
    <source>
        <dbReference type="ARBA" id="ARBA00023163"/>
    </source>
</evidence>
<organism evidence="5 6">
    <name type="scientific">Pseudovibrio exalbescens</name>
    <dbReference type="NCBI Taxonomy" id="197461"/>
    <lineage>
        <taxon>Bacteria</taxon>
        <taxon>Pseudomonadati</taxon>
        <taxon>Pseudomonadota</taxon>
        <taxon>Alphaproteobacteria</taxon>
        <taxon>Hyphomicrobiales</taxon>
        <taxon>Stappiaceae</taxon>
        <taxon>Pseudovibrio</taxon>
    </lineage>
</organism>
<dbReference type="SMART" id="SM00354">
    <property type="entry name" value="HTH_LACI"/>
    <property type="match status" value="1"/>
</dbReference>
<protein>
    <recommendedName>
        <fullName evidence="4">HTH lacI-type domain-containing protein</fullName>
    </recommendedName>
</protein>
<evidence type="ECO:0000313" key="6">
    <source>
        <dbReference type="Proteomes" id="UP000185783"/>
    </source>
</evidence>
<dbReference type="PROSITE" id="PS00356">
    <property type="entry name" value="HTH_LACI_1"/>
    <property type="match status" value="1"/>
</dbReference>
<accession>A0A1U7JC96</accession>
<dbReference type="PANTHER" id="PTHR30146:SF138">
    <property type="entry name" value="TRANSCRIPTIONAL REGULATORY PROTEIN"/>
    <property type="match status" value="1"/>
</dbReference>
<evidence type="ECO:0000256" key="1">
    <source>
        <dbReference type="ARBA" id="ARBA00023015"/>
    </source>
</evidence>
<evidence type="ECO:0000256" key="2">
    <source>
        <dbReference type="ARBA" id="ARBA00023125"/>
    </source>
</evidence>
<dbReference type="PROSITE" id="PS50932">
    <property type="entry name" value="HTH_LACI_2"/>
    <property type="match status" value="1"/>
</dbReference>
<dbReference type="Pfam" id="PF00356">
    <property type="entry name" value="LacI"/>
    <property type="match status" value="1"/>
</dbReference>
<dbReference type="InterPro" id="IPR000843">
    <property type="entry name" value="HTH_LacI"/>
</dbReference>
<dbReference type="CDD" id="cd01392">
    <property type="entry name" value="HTH_LacI"/>
    <property type="match status" value="1"/>
</dbReference>
<feature type="domain" description="HTH lacI-type" evidence="4">
    <location>
        <begin position="9"/>
        <end position="63"/>
    </location>
</feature>
<comment type="caution">
    <text evidence="5">The sequence shown here is derived from an EMBL/GenBank/DDBJ whole genome shotgun (WGS) entry which is preliminary data.</text>
</comment>
<dbReference type="Gene3D" id="1.10.260.40">
    <property type="entry name" value="lambda repressor-like DNA-binding domains"/>
    <property type="match status" value="1"/>
</dbReference>
<proteinExistence type="predicted"/>
<dbReference type="GO" id="GO:0003700">
    <property type="term" value="F:DNA-binding transcription factor activity"/>
    <property type="evidence" value="ECO:0007669"/>
    <property type="project" value="TreeGrafter"/>
</dbReference>
<keyword evidence="6" id="KW-1185">Reference proteome</keyword>
<dbReference type="Gene3D" id="3.40.50.2300">
    <property type="match status" value="2"/>
</dbReference>
<keyword evidence="2" id="KW-0238">DNA-binding</keyword>
<dbReference type="AlphaFoldDB" id="A0A1U7JC96"/>
<dbReference type="EMBL" id="LVVZ01000045">
    <property type="protein sequence ID" value="OKL42380.1"/>
    <property type="molecule type" value="Genomic_DNA"/>
</dbReference>
<dbReference type="Proteomes" id="UP000185783">
    <property type="component" value="Unassembled WGS sequence"/>
</dbReference>
<name>A0A1U7JC96_9HYPH</name>
<evidence type="ECO:0000259" key="4">
    <source>
        <dbReference type="PROSITE" id="PS50932"/>
    </source>
</evidence>
<reference evidence="5 6" key="1">
    <citation type="submission" date="2016-03" db="EMBL/GenBank/DDBJ databases">
        <title>Genome sequence of Nesiotobacter sp. nov., a moderately halophilic alphaproteobacterium isolated from the Yellow Sea, China.</title>
        <authorList>
            <person name="Zhang G."/>
            <person name="Zhang R."/>
        </authorList>
    </citation>
    <scope>NUCLEOTIDE SEQUENCE [LARGE SCALE GENOMIC DNA]</scope>
    <source>
        <strain evidence="5 6">WB1-6</strain>
    </source>
</reference>
<dbReference type="SUPFAM" id="SSF47413">
    <property type="entry name" value="lambda repressor-like DNA-binding domains"/>
    <property type="match status" value="1"/>
</dbReference>
<dbReference type="InterPro" id="IPR010982">
    <property type="entry name" value="Lambda_DNA-bd_dom_sf"/>
</dbReference>
<dbReference type="Pfam" id="PF13377">
    <property type="entry name" value="Peripla_BP_3"/>
    <property type="match status" value="1"/>
</dbReference>
<dbReference type="SUPFAM" id="SSF53822">
    <property type="entry name" value="Periplasmic binding protein-like I"/>
    <property type="match status" value="1"/>
</dbReference>
<dbReference type="InterPro" id="IPR046335">
    <property type="entry name" value="LacI/GalR-like_sensor"/>
</dbReference>
<gene>
    <name evidence="5" type="ORF">A3843_00285</name>
</gene>
<dbReference type="RefSeq" id="WP_051269353.1">
    <property type="nucleotide sequence ID" value="NZ_LVVZ01000045.1"/>
</dbReference>
<dbReference type="CDD" id="cd06289">
    <property type="entry name" value="PBP1_MalI-like"/>
    <property type="match status" value="1"/>
</dbReference>
<dbReference type="InterPro" id="IPR028082">
    <property type="entry name" value="Peripla_BP_I"/>
</dbReference>
<keyword evidence="3" id="KW-0804">Transcription</keyword>
<sequence>MKPTRASRITIADIAKKADVSSATVSNVINDTGRMTEETRNKVRAAMNELGFVKDYTAARLRTGRSKLIGVLIQNIANPFYGEFSATFEAELSKHGYLPIMANIGESLDRQAAMIDEVIAHGVAGIAISPVAGTTPAALENIVSRGLPFVTFVREVNGMHCDFFGADDHHGAHLAAQHLLAKGHRKLGVIGGLASTSTGEHRLSAFMETVNHNHDSAIELFTRRCTPSRDNGRNAAIELITEHPEITAIFCHNDIIAMGATAGLKSQGREVGKDIALVGFDNLPEAEVWNPPLTTIEMFPKSIGTEVARALLAQLDGRHVGPLVNRRPPVLIERDSSRFQLEPQKASVS</sequence>